<evidence type="ECO:0000313" key="2">
    <source>
        <dbReference type="Proteomes" id="UP000824124"/>
    </source>
</evidence>
<comment type="caution">
    <text evidence="1">The sequence shown here is derived from an EMBL/GenBank/DDBJ whole genome shotgun (WGS) entry which is preliminary data.</text>
</comment>
<organism evidence="1 2">
    <name type="scientific">Candidatus Avidehalobacter gallistercoris</name>
    <dbReference type="NCBI Taxonomy" id="2840694"/>
    <lineage>
        <taxon>Bacteria</taxon>
        <taxon>Bacillati</taxon>
        <taxon>Bacillota</taxon>
        <taxon>Clostridia</taxon>
        <taxon>Eubacteriales</taxon>
        <taxon>Peptococcaceae</taxon>
        <taxon>Peptococcaceae incertae sedis</taxon>
        <taxon>Candidatus Avidehalobacter</taxon>
    </lineage>
</organism>
<reference evidence="1" key="2">
    <citation type="journal article" date="2021" name="PeerJ">
        <title>Extensive microbial diversity within the chicken gut microbiome revealed by metagenomics and culture.</title>
        <authorList>
            <person name="Gilroy R."/>
            <person name="Ravi A."/>
            <person name="Getino M."/>
            <person name="Pursley I."/>
            <person name="Horton D.L."/>
            <person name="Alikhan N.F."/>
            <person name="Baker D."/>
            <person name="Gharbi K."/>
            <person name="Hall N."/>
            <person name="Watson M."/>
            <person name="Adriaenssens E.M."/>
            <person name="Foster-Nyarko E."/>
            <person name="Jarju S."/>
            <person name="Secka A."/>
            <person name="Antonio M."/>
            <person name="Oren A."/>
            <person name="Chaudhuri R.R."/>
            <person name="La Ragione R."/>
            <person name="Hildebrand F."/>
            <person name="Pallen M.J."/>
        </authorList>
    </citation>
    <scope>NUCLEOTIDE SEQUENCE</scope>
    <source>
        <strain evidence="1">2830</strain>
    </source>
</reference>
<name>A0A9D1HKU1_9FIRM</name>
<protein>
    <submittedName>
        <fullName evidence="1">Uncharacterized protein</fullName>
    </submittedName>
</protein>
<evidence type="ECO:0000313" key="1">
    <source>
        <dbReference type="EMBL" id="HIU10181.1"/>
    </source>
</evidence>
<proteinExistence type="predicted"/>
<dbReference type="AlphaFoldDB" id="A0A9D1HKU1"/>
<accession>A0A9D1HKU1</accession>
<gene>
    <name evidence="1" type="ORF">IAB00_02900</name>
</gene>
<reference evidence="1" key="1">
    <citation type="submission" date="2020-10" db="EMBL/GenBank/DDBJ databases">
        <authorList>
            <person name="Gilroy R."/>
        </authorList>
    </citation>
    <scope>NUCLEOTIDE SEQUENCE</scope>
    <source>
        <strain evidence="1">2830</strain>
    </source>
</reference>
<dbReference type="EMBL" id="DVMH01000018">
    <property type="protein sequence ID" value="HIU10181.1"/>
    <property type="molecule type" value="Genomic_DNA"/>
</dbReference>
<dbReference type="Proteomes" id="UP000824124">
    <property type="component" value="Unassembled WGS sequence"/>
</dbReference>
<sequence>MVDIDMSALALLYDGRCTVLQETNSEGAAGWLSERGQQELWRDVPCHLVLEQAQPAAATAGAAELSARGKLFLAADYVIPAGCSVVVRQQGREYRLGLSGMPQVFAAHQQIAVALLSERA</sequence>